<evidence type="ECO:0000313" key="1">
    <source>
        <dbReference type="EMBL" id="TVU24322.1"/>
    </source>
</evidence>
<comment type="caution">
    <text evidence="1">The sequence shown here is derived from an EMBL/GenBank/DDBJ whole genome shotgun (WGS) entry which is preliminary data.</text>
</comment>
<gene>
    <name evidence="1" type="ORF">EJB05_26753</name>
</gene>
<feature type="non-terminal residue" evidence="1">
    <location>
        <position position="1"/>
    </location>
</feature>
<keyword evidence="2" id="KW-1185">Reference proteome</keyword>
<reference evidence="1 2" key="1">
    <citation type="journal article" date="2019" name="Sci. Rep.">
        <title>A high-quality genome of Eragrostis curvula grass provides insights into Poaceae evolution and supports new strategies to enhance forage quality.</title>
        <authorList>
            <person name="Carballo J."/>
            <person name="Santos B.A.C.M."/>
            <person name="Zappacosta D."/>
            <person name="Garbus I."/>
            <person name="Selva J.P."/>
            <person name="Gallo C.A."/>
            <person name="Diaz A."/>
            <person name="Albertini E."/>
            <person name="Caccamo M."/>
            <person name="Echenique V."/>
        </authorList>
    </citation>
    <scope>NUCLEOTIDE SEQUENCE [LARGE SCALE GENOMIC DNA]</scope>
    <source>
        <strain evidence="2">cv. Victoria</strain>
        <tissue evidence="1">Leaf</tissue>
    </source>
</reference>
<dbReference type="Proteomes" id="UP000324897">
    <property type="component" value="Chromosome 2"/>
</dbReference>
<proteinExistence type="predicted"/>
<evidence type="ECO:0000313" key="2">
    <source>
        <dbReference type="Proteomes" id="UP000324897"/>
    </source>
</evidence>
<accession>A0A5J9UKR2</accession>
<dbReference type="EMBL" id="RWGY01000013">
    <property type="protein sequence ID" value="TVU24322.1"/>
    <property type="molecule type" value="Genomic_DNA"/>
</dbReference>
<organism evidence="1 2">
    <name type="scientific">Eragrostis curvula</name>
    <name type="common">weeping love grass</name>
    <dbReference type="NCBI Taxonomy" id="38414"/>
    <lineage>
        <taxon>Eukaryota</taxon>
        <taxon>Viridiplantae</taxon>
        <taxon>Streptophyta</taxon>
        <taxon>Embryophyta</taxon>
        <taxon>Tracheophyta</taxon>
        <taxon>Spermatophyta</taxon>
        <taxon>Magnoliopsida</taxon>
        <taxon>Liliopsida</taxon>
        <taxon>Poales</taxon>
        <taxon>Poaceae</taxon>
        <taxon>PACMAD clade</taxon>
        <taxon>Chloridoideae</taxon>
        <taxon>Eragrostideae</taxon>
        <taxon>Eragrostidinae</taxon>
        <taxon>Eragrostis</taxon>
    </lineage>
</organism>
<sequence>MQLQLVLPIELHKVAEQLLTHESCADPDVFNAGYMGDHSVVRSNEGPHQGTAHGSYARRQRGHGCSCEARRRNMRQLREAAGLKLAGPCGDRARLHDGSAPDLRIEIVYDTGISIG</sequence>
<dbReference type="Gramene" id="TVU24322">
    <property type="protein sequence ID" value="TVU24322"/>
    <property type="gene ID" value="EJB05_26753"/>
</dbReference>
<name>A0A5J9UKR2_9POAL</name>
<dbReference type="AlphaFoldDB" id="A0A5J9UKR2"/>
<protein>
    <submittedName>
        <fullName evidence="1">Uncharacterized protein</fullName>
    </submittedName>
</protein>